<organism evidence="1 2">
    <name type="scientific">Prevotella melaninogenica</name>
    <dbReference type="NCBI Taxonomy" id="28132"/>
    <lineage>
        <taxon>Bacteria</taxon>
        <taxon>Pseudomonadati</taxon>
        <taxon>Bacteroidota</taxon>
        <taxon>Bacteroidia</taxon>
        <taxon>Bacteroidales</taxon>
        <taxon>Prevotellaceae</taxon>
        <taxon>Prevotella</taxon>
    </lineage>
</organism>
<dbReference type="EMBL" id="AP018050">
    <property type="protein sequence ID" value="BBA29985.1"/>
    <property type="molecule type" value="Genomic_DNA"/>
</dbReference>
<evidence type="ECO:0000313" key="2">
    <source>
        <dbReference type="Proteomes" id="UP000267517"/>
    </source>
</evidence>
<protein>
    <submittedName>
        <fullName evidence="1">Uncharacterized protein</fullName>
    </submittedName>
</protein>
<proteinExistence type="predicted"/>
<dbReference type="Proteomes" id="UP000267517">
    <property type="component" value="Chromosome II"/>
</dbReference>
<sequence>MIFVLLKYVDKLKFLHNKVHRYTESPLYTLMFINQAHPKAKAWPG</sequence>
<accession>A0A250KLM4</accession>
<reference evidence="1 2" key="1">
    <citation type="submission" date="2017-05" db="EMBL/GenBank/DDBJ databases">
        <title>whole genome sequence of Prevotella melaninogenica GAI 07411.</title>
        <authorList>
            <person name="Kondo Y."/>
            <person name="Hoshino T."/>
        </authorList>
    </citation>
    <scope>NUCLEOTIDE SEQUENCE [LARGE SCALE GENOMIC DNA]</scope>
    <source>
        <strain evidence="1 2">GAI 07411</strain>
    </source>
</reference>
<gene>
    <name evidence="1" type="ORF">PMEL_200512</name>
</gene>
<evidence type="ECO:0000313" key="1">
    <source>
        <dbReference type="EMBL" id="BBA29985.1"/>
    </source>
</evidence>
<name>A0A250KLM4_9BACT</name>
<dbReference type="AlphaFoldDB" id="A0A250KLM4"/>